<dbReference type="Proteomes" id="UP000324632">
    <property type="component" value="Chromosome 10"/>
</dbReference>
<evidence type="ECO:0000313" key="3">
    <source>
        <dbReference type="Proteomes" id="UP000324632"/>
    </source>
</evidence>
<organism evidence="2 3">
    <name type="scientific">Triplophysa tibetana</name>
    <dbReference type="NCBI Taxonomy" id="1572043"/>
    <lineage>
        <taxon>Eukaryota</taxon>
        <taxon>Metazoa</taxon>
        <taxon>Chordata</taxon>
        <taxon>Craniata</taxon>
        <taxon>Vertebrata</taxon>
        <taxon>Euteleostomi</taxon>
        <taxon>Actinopterygii</taxon>
        <taxon>Neopterygii</taxon>
        <taxon>Teleostei</taxon>
        <taxon>Ostariophysi</taxon>
        <taxon>Cypriniformes</taxon>
        <taxon>Nemacheilidae</taxon>
        <taxon>Triplophysa</taxon>
    </lineage>
</organism>
<dbReference type="EMBL" id="SOYY01000010">
    <property type="protein sequence ID" value="KAA0716050.1"/>
    <property type="molecule type" value="Genomic_DNA"/>
</dbReference>
<evidence type="ECO:0000256" key="1">
    <source>
        <dbReference type="SAM" id="MobiDB-lite"/>
    </source>
</evidence>
<name>A0A5A9P2B6_9TELE</name>
<protein>
    <submittedName>
        <fullName evidence="2">Uncharacterized protein</fullName>
    </submittedName>
</protein>
<sequence>MPELDFRSLSRLDRLAHFVPHAGIPIPSRQGSGLTSASEVAYKPDILYSSFLSRPATFCLSLVVIMNLNKRVLLSIIGCPSAGIRALNEKKLKQDEDSSPSSPISGSGGGWVLRPFDGGRLILYSH</sequence>
<gene>
    <name evidence="2" type="ORF">E1301_Tti012866</name>
</gene>
<evidence type="ECO:0000313" key="2">
    <source>
        <dbReference type="EMBL" id="KAA0716050.1"/>
    </source>
</evidence>
<comment type="caution">
    <text evidence="2">The sequence shown here is derived from an EMBL/GenBank/DDBJ whole genome shotgun (WGS) entry which is preliminary data.</text>
</comment>
<feature type="region of interest" description="Disordered" evidence="1">
    <location>
        <begin position="91"/>
        <end position="110"/>
    </location>
</feature>
<reference evidence="2 3" key="1">
    <citation type="journal article" date="2019" name="Mol. Ecol. Resour.">
        <title>Chromosome-level genome assembly of Triplophysa tibetana, a fish adapted to the harsh high-altitude environment of the Tibetan Plateau.</title>
        <authorList>
            <person name="Yang X."/>
            <person name="Liu H."/>
            <person name="Ma Z."/>
            <person name="Zou Y."/>
            <person name="Zou M."/>
            <person name="Mao Y."/>
            <person name="Li X."/>
            <person name="Wang H."/>
            <person name="Chen T."/>
            <person name="Wang W."/>
            <person name="Yang R."/>
        </authorList>
    </citation>
    <scope>NUCLEOTIDE SEQUENCE [LARGE SCALE GENOMIC DNA]</scope>
    <source>
        <strain evidence="2">TTIB1903HZAU</strain>
        <tissue evidence="2">Muscle</tissue>
    </source>
</reference>
<dbReference type="AlphaFoldDB" id="A0A5A9P2B6"/>
<accession>A0A5A9P2B6</accession>
<proteinExistence type="predicted"/>
<keyword evidence="3" id="KW-1185">Reference proteome</keyword>